<dbReference type="GO" id="GO:0046872">
    <property type="term" value="F:metal ion binding"/>
    <property type="evidence" value="ECO:0007669"/>
    <property type="project" value="UniProtKB-KW"/>
</dbReference>
<dbReference type="OrthoDB" id="9959at2157"/>
<sequence>MPVDLAVVSDTHIPGRETEMPPWVRRRVEAADHTIHAGDFDAPETLAFVEDLAQGLTAVAGNIDPPSVDLPDVATVTLEDVTFVVVHGTGPHDSWPERVAEAVRETVDIGGGSGTVVGVAGHTHTPTDTVVDGIRLLNPGSATGARPASRTTMLTVGVDGDALDVELHDE</sequence>
<dbReference type="GeneID" id="35593856"/>
<keyword evidence="4" id="KW-1185">Reference proteome</keyword>
<dbReference type="GO" id="GO:0016787">
    <property type="term" value="F:hydrolase activity"/>
    <property type="evidence" value="ECO:0007669"/>
    <property type="project" value="UniProtKB-UniRule"/>
</dbReference>
<dbReference type="InterPro" id="IPR000979">
    <property type="entry name" value="Phosphodiesterase_MJ0936/Vps29"/>
</dbReference>
<dbReference type="RefSeq" id="WP_103426850.1">
    <property type="nucleotide sequence ID" value="NZ_CP026309.1"/>
</dbReference>
<dbReference type="NCBIfam" id="TIGR00040">
    <property type="entry name" value="yfcE"/>
    <property type="match status" value="1"/>
</dbReference>
<dbReference type="EC" id="3.1.4.-" evidence="1"/>
<dbReference type="InterPro" id="IPR029052">
    <property type="entry name" value="Metallo-depent_PP-like"/>
</dbReference>
<dbReference type="KEGG" id="srub:C2R22_17150"/>
<evidence type="ECO:0000256" key="1">
    <source>
        <dbReference type="RuleBase" id="RU362039"/>
    </source>
</evidence>
<dbReference type="EMBL" id="CP026309">
    <property type="protein sequence ID" value="AUV83161.1"/>
    <property type="molecule type" value="Genomic_DNA"/>
</dbReference>
<accession>A0A2I8VML6</accession>
<dbReference type="SUPFAM" id="SSF56300">
    <property type="entry name" value="Metallo-dependent phosphatases"/>
    <property type="match status" value="1"/>
</dbReference>
<reference evidence="3 4" key="1">
    <citation type="submission" date="2018-01" db="EMBL/GenBank/DDBJ databases">
        <title>Complete genome sequence of Salinigranum rubrum GX10T, an extremely halophilic archaeon isolated from a marine solar saltern.</title>
        <authorList>
            <person name="Han S."/>
        </authorList>
    </citation>
    <scope>NUCLEOTIDE SEQUENCE [LARGE SCALE GENOMIC DNA]</scope>
    <source>
        <strain evidence="3 4">GX10</strain>
    </source>
</reference>
<dbReference type="PANTHER" id="PTHR11124">
    <property type="entry name" value="VACUOLAR SORTING PROTEIN VPS29"/>
    <property type="match status" value="1"/>
</dbReference>
<dbReference type="AlphaFoldDB" id="A0A2I8VML6"/>
<evidence type="ECO:0000313" key="4">
    <source>
        <dbReference type="Proteomes" id="UP000236584"/>
    </source>
</evidence>
<evidence type="ECO:0000313" key="3">
    <source>
        <dbReference type="EMBL" id="AUV83161.1"/>
    </source>
</evidence>
<feature type="domain" description="Calcineurin-like phosphoesterase" evidence="2">
    <location>
        <begin position="5"/>
        <end position="159"/>
    </location>
</feature>
<comment type="cofactor">
    <cofactor evidence="1">
        <name>a divalent metal cation</name>
        <dbReference type="ChEBI" id="CHEBI:60240"/>
    </cofactor>
</comment>
<gene>
    <name evidence="3" type="ORF">C2R22_17150</name>
</gene>
<dbReference type="InterPro" id="IPR024654">
    <property type="entry name" value="Calcineurin-like_PHP_lpxH"/>
</dbReference>
<dbReference type="Proteomes" id="UP000236584">
    <property type="component" value="Chromosome"/>
</dbReference>
<dbReference type="Gene3D" id="3.60.21.10">
    <property type="match status" value="1"/>
</dbReference>
<comment type="similarity">
    <text evidence="1">Belongs to the metallophosphoesterase superfamily. YfcE family.</text>
</comment>
<name>A0A2I8VML6_9EURY</name>
<dbReference type="Pfam" id="PF12850">
    <property type="entry name" value="Metallophos_2"/>
    <property type="match status" value="1"/>
</dbReference>
<protein>
    <recommendedName>
        <fullName evidence="1">Phosphoesterase</fullName>
        <ecNumber evidence="1">3.1.4.-</ecNumber>
    </recommendedName>
</protein>
<organism evidence="3 4">
    <name type="scientific">Salinigranum rubrum</name>
    <dbReference type="NCBI Taxonomy" id="755307"/>
    <lineage>
        <taxon>Archaea</taxon>
        <taxon>Methanobacteriati</taxon>
        <taxon>Methanobacteriota</taxon>
        <taxon>Stenosarchaea group</taxon>
        <taxon>Halobacteria</taxon>
        <taxon>Halobacteriales</taxon>
        <taxon>Haloferacaceae</taxon>
        <taxon>Salinigranum</taxon>
    </lineage>
</organism>
<proteinExistence type="inferred from homology"/>
<keyword evidence="1" id="KW-0479">Metal-binding</keyword>
<evidence type="ECO:0000259" key="2">
    <source>
        <dbReference type="Pfam" id="PF12850"/>
    </source>
</evidence>